<dbReference type="SUPFAM" id="SSF51197">
    <property type="entry name" value="Clavaminate synthase-like"/>
    <property type="match status" value="1"/>
</dbReference>
<evidence type="ECO:0000313" key="5">
    <source>
        <dbReference type="EMBL" id="WDD98795.1"/>
    </source>
</evidence>
<dbReference type="AlphaFoldDB" id="A0AAE9YPF2"/>
<gene>
    <name evidence="5" type="ORF">SG35_026800</name>
</gene>
<dbReference type="GO" id="GO:0017000">
    <property type="term" value="P:antibiotic biosynthetic process"/>
    <property type="evidence" value="ECO:0007669"/>
    <property type="project" value="UniProtKB-KW"/>
</dbReference>
<dbReference type="InterPro" id="IPR003819">
    <property type="entry name" value="TauD/TfdA-like"/>
</dbReference>
<organism evidence="5 6">
    <name type="scientific">Thalassomonas actiniarum</name>
    <dbReference type="NCBI Taxonomy" id="485447"/>
    <lineage>
        <taxon>Bacteria</taxon>
        <taxon>Pseudomonadati</taxon>
        <taxon>Pseudomonadota</taxon>
        <taxon>Gammaproteobacteria</taxon>
        <taxon>Alteromonadales</taxon>
        <taxon>Colwelliaceae</taxon>
        <taxon>Thalassomonas</taxon>
    </lineage>
</organism>
<evidence type="ECO:0000313" key="6">
    <source>
        <dbReference type="Proteomes" id="UP000032568"/>
    </source>
</evidence>
<dbReference type="PANTHER" id="PTHR10696:SF56">
    <property type="entry name" value="TAUD_TFDA-LIKE DOMAIN-CONTAINING PROTEIN"/>
    <property type="match status" value="1"/>
</dbReference>
<dbReference type="Proteomes" id="UP000032568">
    <property type="component" value="Chromosome"/>
</dbReference>
<keyword evidence="3" id="KW-0045">Antibiotic biosynthesis</keyword>
<protein>
    <submittedName>
        <fullName evidence="5">TauD/TfdA family dioxygenase</fullName>
    </submittedName>
</protein>
<dbReference type="Pfam" id="PF02668">
    <property type="entry name" value="TauD"/>
    <property type="match status" value="1"/>
</dbReference>
<keyword evidence="2" id="KW-0560">Oxidoreductase</keyword>
<dbReference type="InterPro" id="IPR050411">
    <property type="entry name" value="AlphaKG_dependent_hydroxylases"/>
</dbReference>
<dbReference type="Gene3D" id="3.60.130.10">
    <property type="entry name" value="Clavaminate synthase-like"/>
    <property type="match status" value="1"/>
</dbReference>
<feature type="domain" description="TauD/TfdA-like" evidence="4">
    <location>
        <begin position="24"/>
        <end position="290"/>
    </location>
</feature>
<dbReference type="RefSeq" id="WP_053043210.1">
    <property type="nucleotide sequence ID" value="NZ_CP059735.1"/>
</dbReference>
<keyword evidence="6" id="KW-1185">Reference proteome</keyword>
<dbReference type="KEGG" id="tact:SG35_026800"/>
<evidence type="ECO:0000256" key="3">
    <source>
        <dbReference type="ARBA" id="ARBA00023194"/>
    </source>
</evidence>
<dbReference type="PANTHER" id="PTHR10696">
    <property type="entry name" value="GAMMA-BUTYROBETAINE HYDROXYLASE-RELATED"/>
    <property type="match status" value="1"/>
</dbReference>
<evidence type="ECO:0000256" key="1">
    <source>
        <dbReference type="ARBA" id="ARBA00001954"/>
    </source>
</evidence>
<proteinExistence type="predicted"/>
<evidence type="ECO:0000256" key="2">
    <source>
        <dbReference type="ARBA" id="ARBA00023002"/>
    </source>
</evidence>
<dbReference type="InterPro" id="IPR042098">
    <property type="entry name" value="TauD-like_sf"/>
</dbReference>
<name>A0AAE9YPF2_9GAMM</name>
<dbReference type="EMBL" id="CP059735">
    <property type="protein sequence ID" value="WDD98795.1"/>
    <property type="molecule type" value="Genomic_DNA"/>
</dbReference>
<evidence type="ECO:0000259" key="4">
    <source>
        <dbReference type="Pfam" id="PF02668"/>
    </source>
</evidence>
<sequence length="296" mass="33648">MSYRLLDRQAGEIQIIEAGANARVEDLDKEQVLNWVKAYGAVLFRGFDTSIEAFSTLVRNVSTRVTLDPARNHASDSAQLVDAGTDKVGLHLENGNAPILPHLAWFYCKKAAKAGSQTTYCDGNAVWPTLNDQAQALFAGQRIKYARRLPEKLWKKYTHSELDGIESPEQVTFADLQTLGERVEGQKFTLLENDDVYSEFSVWAVRKSLFSDEQGFSNSLLGPSFNYEPPVITMENDEVIPDEVWQHIEQQTDRLTHNIEWQNHDIVLLDNTRVMHGRREIIDTDRELYNALSYVA</sequence>
<comment type="cofactor">
    <cofactor evidence="1">
        <name>Fe(2+)</name>
        <dbReference type="ChEBI" id="CHEBI:29033"/>
    </cofactor>
</comment>
<reference evidence="5 6" key="2">
    <citation type="journal article" date="2022" name="Mar. Drugs">
        <title>Bioassay-Guided Fractionation Leads to the Detection of Cholic Acid Generated by the Rare Thalassomonas sp.</title>
        <authorList>
            <person name="Pheiffer F."/>
            <person name="Schneider Y.K."/>
            <person name="Hansen E.H."/>
            <person name="Andersen J.H."/>
            <person name="Isaksson J."/>
            <person name="Busche T."/>
            <person name="R C."/>
            <person name="Kalinowski J."/>
            <person name="Zyl L.V."/>
            <person name="Trindade M."/>
        </authorList>
    </citation>
    <scope>NUCLEOTIDE SEQUENCE [LARGE SCALE GENOMIC DNA]</scope>
    <source>
        <strain evidence="5 6">A5K-106</strain>
    </source>
</reference>
<keyword evidence="5" id="KW-0223">Dioxygenase</keyword>
<dbReference type="GO" id="GO:0016706">
    <property type="term" value="F:2-oxoglutarate-dependent dioxygenase activity"/>
    <property type="evidence" value="ECO:0007669"/>
    <property type="project" value="UniProtKB-ARBA"/>
</dbReference>
<reference evidence="5 6" key="1">
    <citation type="journal article" date="2015" name="Genome Announc.">
        <title>Draft Genome Sequences of Marine Isolates of Thalassomonas viridans and Thalassomonas actiniarum.</title>
        <authorList>
            <person name="Olonade I."/>
            <person name="van Zyl L.J."/>
            <person name="Trindade M."/>
        </authorList>
    </citation>
    <scope>NUCLEOTIDE SEQUENCE [LARGE SCALE GENOMIC DNA]</scope>
    <source>
        <strain evidence="5 6">A5K-106</strain>
    </source>
</reference>
<accession>A0AAE9YPF2</accession>